<evidence type="ECO:0000256" key="9">
    <source>
        <dbReference type="ARBA" id="ARBA00023136"/>
    </source>
</evidence>
<name>A0A1G7SJD8_9BURK</name>
<evidence type="ECO:0000256" key="2">
    <source>
        <dbReference type="ARBA" id="ARBA00011233"/>
    </source>
</evidence>
<evidence type="ECO:0000256" key="10">
    <source>
        <dbReference type="ARBA" id="ARBA00023237"/>
    </source>
</evidence>
<keyword evidence="10" id="KW-0998">Cell outer membrane</keyword>
<dbReference type="CDD" id="cd00342">
    <property type="entry name" value="gram_neg_porins"/>
    <property type="match status" value="1"/>
</dbReference>
<dbReference type="PANTHER" id="PTHR34501:SF9">
    <property type="entry name" value="MAJOR OUTER MEMBRANE PROTEIN P.IA"/>
    <property type="match status" value="1"/>
</dbReference>
<feature type="chain" id="PRO_5011787003" evidence="11">
    <location>
        <begin position="23"/>
        <end position="412"/>
    </location>
</feature>
<accession>A0A1G7SJD8</accession>
<dbReference type="GO" id="GO:0009279">
    <property type="term" value="C:cell outer membrane"/>
    <property type="evidence" value="ECO:0007669"/>
    <property type="project" value="UniProtKB-SubCell"/>
</dbReference>
<reference evidence="13 14" key="1">
    <citation type="submission" date="2016-10" db="EMBL/GenBank/DDBJ databases">
        <authorList>
            <person name="de Groot N.N."/>
        </authorList>
    </citation>
    <scope>NUCLEOTIDE SEQUENCE [LARGE SCALE GENOMIC DNA]</scope>
    <source>
        <strain evidence="13 14">LMG 2247</strain>
    </source>
</reference>
<feature type="signal peptide" evidence="11">
    <location>
        <begin position="1"/>
        <end position="22"/>
    </location>
</feature>
<comment type="subunit">
    <text evidence="2">Homotrimer.</text>
</comment>
<dbReference type="InterPro" id="IPR023614">
    <property type="entry name" value="Porin_dom_sf"/>
</dbReference>
<dbReference type="EMBL" id="FNCJ01000002">
    <property type="protein sequence ID" value="SDG23177.1"/>
    <property type="molecule type" value="Genomic_DNA"/>
</dbReference>
<keyword evidence="9" id="KW-0472">Membrane</keyword>
<organism evidence="13 14">
    <name type="scientific">Paraburkholderia phenazinium</name>
    <dbReference type="NCBI Taxonomy" id="60549"/>
    <lineage>
        <taxon>Bacteria</taxon>
        <taxon>Pseudomonadati</taxon>
        <taxon>Pseudomonadota</taxon>
        <taxon>Betaproteobacteria</taxon>
        <taxon>Burkholderiales</taxon>
        <taxon>Burkholderiaceae</taxon>
        <taxon>Paraburkholderia</taxon>
    </lineage>
</organism>
<keyword evidence="5" id="KW-0812">Transmembrane</keyword>
<keyword evidence="8" id="KW-0626">Porin</keyword>
<dbReference type="InterPro" id="IPR033900">
    <property type="entry name" value="Gram_neg_porin_domain"/>
</dbReference>
<evidence type="ECO:0000313" key="13">
    <source>
        <dbReference type="EMBL" id="SDG23177.1"/>
    </source>
</evidence>
<evidence type="ECO:0000259" key="12">
    <source>
        <dbReference type="Pfam" id="PF13609"/>
    </source>
</evidence>
<comment type="subcellular location">
    <subcellularLocation>
        <location evidence="1">Cell outer membrane</location>
        <topology evidence="1">Multi-pass membrane protein</topology>
    </subcellularLocation>
</comment>
<dbReference type="RefSeq" id="WP_090682698.1">
    <property type="nucleotide sequence ID" value="NZ_CADERL010000002.1"/>
</dbReference>
<dbReference type="OrthoDB" id="5293374at2"/>
<gene>
    <name evidence="13" type="ORF">SAMN05216466_102546</name>
</gene>
<dbReference type="PANTHER" id="PTHR34501">
    <property type="entry name" value="PROTEIN YDDL-RELATED"/>
    <property type="match status" value="1"/>
</dbReference>
<evidence type="ECO:0000256" key="11">
    <source>
        <dbReference type="SAM" id="SignalP"/>
    </source>
</evidence>
<dbReference type="GO" id="GO:0006811">
    <property type="term" value="P:monoatomic ion transport"/>
    <property type="evidence" value="ECO:0007669"/>
    <property type="project" value="UniProtKB-KW"/>
</dbReference>
<feature type="domain" description="Porin" evidence="12">
    <location>
        <begin position="10"/>
        <end position="376"/>
    </location>
</feature>
<evidence type="ECO:0000256" key="8">
    <source>
        <dbReference type="ARBA" id="ARBA00023114"/>
    </source>
</evidence>
<proteinExistence type="predicted"/>
<dbReference type="InterPro" id="IPR050298">
    <property type="entry name" value="Gram-neg_bact_OMP"/>
</dbReference>
<keyword evidence="3" id="KW-0813">Transport</keyword>
<dbReference type="Gene3D" id="2.40.160.10">
    <property type="entry name" value="Porin"/>
    <property type="match status" value="1"/>
</dbReference>
<evidence type="ECO:0000313" key="14">
    <source>
        <dbReference type="Proteomes" id="UP000199706"/>
    </source>
</evidence>
<evidence type="ECO:0000256" key="3">
    <source>
        <dbReference type="ARBA" id="ARBA00022448"/>
    </source>
</evidence>
<keyword evidence="4" id="KW-1134">Transmembrane beta strand</keyword>
<dbReference type="GO" id="GO:0046930">
    <property type="term" value="C:pore complex"/>
    <property type="evidence" value="ECO:0007669"/>
    <property type="project" value="UniProtKB-KW"/>
</dbReference>
<evidence type="ECO:0000256" key="4">
    <source>
        <dbReference type="ARBA" id="ARBA00022452"/>
    </source>
</evidence>
<keyword evidence="6 11" id="KW-0732">Signal</keyword>
<sequence length="412" mass="43017">MLSKTKLSCLAAMTYVCTNACAQSSVTLYGVADSTVEMVRTTGANKGADLGWAGREVSNSSAWGIKGQEDLGGGLAAIFQIEYGYNVNSGSGPSARDQFVGLQSNTYGTLQFGYVTSPMRGLGGKLNFIPGSTSIANDIGVMTTLNGTQTNLNARLANSIMYTSPLLLQGLNAQFIYSPGGGNTSPTNSSVSGTAGSPNNGMYAWGAGAQYAKGPLYAAYAYETRRDQDLLGAGAGLSGANSAGMGVAATGNSNDWEHRVAVRYEANLFGFGTTTFGVGWDRLGSTGTFGAGKAAGNGETYRDAFSVAVMQKVGLQEFIFNYAVSRPLSCSGSATNGQCSSAEQPHTGAQQMVFAYHYWLSKRTMLQGYVSRIHNSSFATYDYDTNPVVTAVASRAPGASPVGAGFGIRHYF</sequence>
<evidence type="ECO:0000256" key="1">
    <source>
        <dbReference type="ARBA" id="ARBA00004571"/>
    </source>
</evidence>
<protein>
    <submittedName>
        <fullName evidence="13">Outer membrane protein (Porin)</fullName>
    </submittedName>
</protein>
<evidence type="ECO:0000256" key="6">
    <source>
        <dbReference type="ARBA" id="ARBA00022729"/>
    </source>
</evidence>
<dbReference type="Proteomes" id="UP000199706">
    <property type="component" value="Unassembled WGS sequence"/>
</dbReference>
<dbReference type="Pfam" id="PF13609">
    <property type="entry name" value="Porin_4"/>
    <property type="match status" value="1"/>
</dbReference>
<dbReference type="SUPFAM" id="SSF56935">
    <property type="entry name" value="Porins"/>
    <property type="match status" value="1"/>
</dbReference>
<dbReference type="AlphaFoldDB" id="A0A1G7SJD8"/>
<dbReference type="GO" id="GO:0015288">
    <property type="term" value="F:porin activity"/>
    <property type="evidence" value="ECO:0007669"/>
    <property type="project" value="UniProtKB-KW"/>
</dbReference>
<evidence type="ECO:0000256" key="7">
    <source>
        <dbReference type="ARBA" id="ARBA00023065"/>
    </source>
</evidence>
<keyword evidence="7" id="KW-0406">Ion transport</keyword>
<evidence type="ECO:0000256" key="5">
    <source>
        <dbReference type="ARBA" id="ARBA00022692"/>
    </source>
</evidence>